<sequence length="119" mass="12864">MRIRLPVGPEGHFGATPVRCDIAAQCRHLIGHTFDDECHRAMVDPRRHRFDTGAPRPLDHILGMPSGCQVDVTGRQPHQTVADCPSDDPNLAAIGIQQVEYAAKLRSLEPGLGGNGSHA</sequence>
<dbReference type="Proteomes" id="UP000507954">
    <property type="component" value="Unassembled WGS sequence"/>
</dbReference>
<dbReference type="EMBL" id="CABFNB010000092">
    <property type="protein sequence ID" value="VTZ61388.1"/>
    <property type="molecule type" value="Genomic_DNA"/>
</dbReference>
<gene>
    <name evidence="1" type="ORF">EMEDMD4_270164</name>
</gene>
<accession>A0A508WZK1</accession>
<reference evidence="1" key="1">
    <citation type="submission" date="2019-06" db="EMBL/GenBank/DDBJ databases">
        <authorList>
            <person name="Le Quere A."/>
            <person name="Colella S."/>
        </authorList>
    </citation>
    <scope>NUCLEOTIDE SEQUENCE</scope>
    <source>
        <strain evidence="1">EmedicaeMD41</strain>
    </source>
</reference>
<name>A0A508WZK1_9HYPH</name>
<evidence type="ECO:0000313" key="1">
    <source>
        <dbReference type="EMBL" id="VTZ61388.1"/>
    </source>
</evidence>
<dbReference type="AlphaFoldDB" id="A0A508WZK1"/>
<protein>
    <submittedName>
        <fullName evidence="1">Uncharacterized protein</fullName>
    </submittedName>
</protein>
<proteinExistence type="predicted"/>
<organism evidence="1">
    <name type="scientific">Sinorhizobium medicae</name>
    <dbReference type="NCBI Taxonomy" id="110321"/>
    <lineage>
        <taxon>Bacteria</taxon>
        <taxon>Pseudomonadati</taxon>
        <taxon>Pseudomonadota</taxon>
        <taxon>Alphaproteobacteria</taxon>
        <taxon>Hyphomicrobiales</taxon>
        <taxon>Rhizobiaceae</taxon>
        <taxon>Sinorhizobium/Ensifer group</taxon>
        <taxon>Sinorhizobium</taxon>
    </lineage>
</organism>